<accession>A0A8S1ITB9</accession>
<evidence type="ECO:0000256" key="2">
    <source>
        <dbReference type="SAM" id="MobiDB-lite"/>
    </source>
</evidence>
<dbReference type="InterPro" id="IPR000719">
    <property type="entry name" value="Prot_kinase_dom"/>
</dbReference>
<dbReference type="Gene3D" id="3.30.200.20">
    <property type="entry name" value="Phosphorylase Kinase, domain 1"/>
    <property type="match status" value="1"/>
</dbReference>
<feature type="binding site" evidence="1">
    <location>
        <position position="639"/>
    </location>
    <ligand>
        <name>ATP</name>
        <dbReference type="ChEBI" id="CHEBI:30616"/>
    </ligand>
</feature>
<gene>
    <name evidence="5" type="ORF">OSTQU699_LOCUS3803</name>
</gene>
<feature type="chain" id="PRO_5035914902" description="Protein kinase domain-containing protein" evidence="3">
    <location>
        <begin position="24"/>
        <end position="1008"/>
    </location>
</feature>
<name>A0A8S1ITB9_9CHLO</name>
<keyword evidence="1" id="KW-0067">ATP-binding</keyword>
<dbReference type="InterPro" id="IPR017441">
    <property type="entry name" value="Protein_kinase_ATP_BS"/>
</dbReference>
<organism evidence="5 6">
    <name type="scientific">Ostreobium quekettii</name>
    <dbReference type="NCBI Taxonomy" id="121088"/>
    <lineage>
        <taxon>Eukaryota</taxon>
        <taxon>Viridiplantae</taxon>
        <taxon>Chlorophyta</taxon>
        <taxon>core chlorophytes</taxon>
        <taxon>Ulvophyceae</taxon>
        <taxon>TCBD clade</taxon>
        <taxon>Bryopsidales</taxon>
        <taxon>Ostreobineae</taxon>
        <taxon>Ostreobiaceae</taxon>
        <taxon>Ostreobium</taxon>
    </lineage>
</organism>
<dbReference type="Proteomes" id="UP000708148">
    <property type="component" value="Unassembled WGS sequence"/>
</dbReference>
<dbReference type="GO" id="GO:0005524">
    <property type="term" value="F:ATP binding"/>
    <property type="evidence" value="ECO:0007669"/>
    <property type="project" value="UniProtKB-UniRule"/>
</dbReference>
<dbReference type="GO" id="GO:0004674">
    <property type="term" value="F:protein serine/threonine kinase activity"/>
    <property type="evidence" value="ECO:0007669"/>
    <property type="project" value="TreeGrafter"/>
</dbReference>
<dbReference type="AlphaFoldDB" id="A0A8S1ITB9"/>
<proteinExistence type="predicted"/>
<dbReference type="EMBL" id="CAJHUC010000829">
    <property type="protein sequence ID" value="CAD7698442.1"/>
    <property type="molecule type" value="Genomic_DNA"/>
</dbReference>
<dbReference type="PANTHER" id="PTHR44329">
    <property type="entry name" value="SERINE/THREONINE-PROTEIN KINASE TNNI3K-RELATED"/>
    <property type="match status" value="1"/>
</dbReference>
<evidence type="ECO:0000259" key="4">
    <source>
        <dbReference type="PROSITE" id="PS50011"/>
    </source>
</evidence>
<dbReference type="PROSITE" id="PS50011">
    <property type="entry name" value="PROTEIN_KINASE_DOM"/>
    <property type="match status" value="1"/>
</dbReference>
<dbReference type="SUPFAM" id="SSF56112">
    <property type="entry name" value="Protein kinase-like (PK-like)"/>
    <property type="match status" value="1"/>
</dbReference>
<dbReference type="OrthoDB" id="548589at2759"/>
<comment type="caution">
    <text evidence="5">The sequence shown here is derived from an EMBL/GenBank/DDBJ whole genome shotgun (WGS) entry which is preliminary data.</text>
</comment>
<feature type="domain" description="Protein kinase" evidence="4">
    <location>
        <begin position="612"/>
        <end position="900"/>
    </location>
</feature>
<keyword evidence="3" id="KW-0732">Signal</keyword>
<evidence type="ECO:0000256" key="3">
    <source>
        <dbReference type="SAM" id="SignalP"/>
    </source>
</evidence>
<keyword evidence="6" id="KW-1185">Reference proteome</keyword>
<evidence type="ECO:0000256" key="1">
    <source>
        <dbReference type="PROSITE-ProRule" id="PRU10141"/>
    </source>
</evidence>
<sequence length="1008" mass="111328">MRKAGRAALVSLIVLSAAALVAGQADVGFEEAKNGNHPIECPTPIFLYADFYQAMACKGEGCLDIACDVVRLESYTAFAYGPPEGGVTLPVLRNVTVLGADHVIWSTGREDDENPEKAVRVHEGITLSLKNITVETDPLVNSKNFLLPKVFRLVGSNSRLNLENVTYLTSKSIMEDVLNFAEGNLPRSTFRETVVPSGEDAIVISEYTSDVVTVKDLTISHWTFAEHNRDEDGRGGQGIVNSIGMVNAMKTWNGLFTDHLEIQEDISLEKSDFRDELGEQEQAMIGRRFAVLGRRATHGPFEKVPLLDLGLVSKALKVKNGVQVEFRDLELLNLALGPLEMHYGFLMWFLDFERNSNSTIVTIGNSTMVVSCRELEHFEYAVALLNDPLQTLLPQLPFLKLNSKDWTIDSASNGIIRVQRGLAFGLELQDVNLTCKPSHGTPMVVDFQLMSPLATTASDPVPSPPPREPSATSPAPDNSLGTSSTLFKVGLGVLVPCIAVLAALLVWKCRSNRHIRSGAGKKARAEAGAKLKQYDMEAGKDPTDSLRDKNMKHSMSDSFEQDKLDQLPALSHDGMGLGTDFKLTPADVGGSQAAEFIPDILKVSNDIDDKQLVVKELLGQGQNGSVHKGVWRELEVAVKTIVFRGEGDKDFHQQAIREVAITSGLAHPNVVCTYSYDIKRLQPGSLEARVAGLKNKSGVNILDSYVDWKLFIIQEFCERGTLQTALRDKEFTDRRTDTPDLKALLEIATGIAKGMHHIHSKNILHGNLKPSNVLLKTALDTHTRMLAKIADFGLSLKMNSEQTHVSNVQQGEPFYMAREVMEEGSASKAADVYAFGVVLWEMYTSQLAPKGEPTEEMFSEFPRLPWQCPAMYGVLAVACMHPVPSGRPTFSDCLSFLQSLWHQQRMGTLTAPPPAPSAVLREKFRDCKDIVGGCPKVSCGGMDSHQPMSGRVPLTQIDPEFDRAMDKRRTYFQKSLAKMPPVFRNIEYEAVYWPEMDRSHSPRWMPSD</sequence>
<dbReference type="Gene3D" id="1.10.510.10">
    <property type="entry name" value="Transferase(Phosphotransferase) domain 1"/>
    <property type="match status" value="1"/>
</dbReference>
<dbReference type="InterPro" id="IPR051681">
    <property type="entry name" value="Ser/Thr_Kinases-Pseudokinases"/>
</dbReference>
<evidence type="ECO:0000313" key="6">
    <source>
        <dbReference type="Proteomes" id="UP000708148"/>
    </source>
</evidence>
<protein>
    <recommendedName>
        <fullName evidence="4">Protein kinase domain-containing protein</fullName>
    </recommendedName>
</protein>
<keyword evidence="1" id="KW-0547">Nucleotide-binding</keyword>
<reference evidence="5" key="1">
    <citation type="submission" date="2020-12" db="EMBL/GenBank/DDBJ databases">
        <authorList>
            <person name="Iha C."/>
        </authorList>
    </citation>
    <scope>NUCLEOTIDE SEQUENCE</scope>
</reference>
<feature type="region of interest" description="Disordered" evidence="2">
    <location>
        <begin position="455"/>
        <end position="479"/>
    </location>
</feature>
<evidence type="ECO:0000313" key="5">
    <source>
        <dbReference type="EMBL" id="CAD7698442.1"/>
    </source>
</evidence>
<dbReference type="PROSITE" id="PS00107">
    <property type="entry name" value="PROTEIN_KINASE_ATP"/>
    <property type="match status" value="1"/>
</dbReference>
<dbReference type="Pfam" id="PF00069">
    <property type="entry name" value="Pkinase"/>
    <property type="match status" value="1"/>
</dbReference>
<feature type="signal peptide" evidence="3">
    <location>
        <begin position="1"/>
        <end position="23"/>
    </location>
</feature>
<dbReference type="InterPro" id="IPR011009">
    <property type="entry name" value="Kinase-like_dom_sf"/>
</dbReference>